<dbReference type="PANTHER" id="PTHR10110:SF126">
    <property type="entry name" value="NA(+)_H(+) EXCHANGER PROTEIN 7"/>
    <property type="match status" value="1"/>
</dbReference>
<feature type="compositionally biased region" description="Low complexity" evidence="10">
    <location>
        <begin position="61"/>
        <end position="99"/>
    </location>
</feature>
<keyword evidence="6 9" id="KW-0406">Ion transport</keyword>
<feature type="transmembrane region" description="Helical" evidence="11">
    <location>
        <begin position="393"/>
        <end position="412"/>
    </location>
</feature>
<evidence type="ECO:0000256" key="2">
    <source>
        <dbReference type="ARBA" id="ARBA00022448"/>
    </source>
</evidence>
<keyword evidence="7 11" id="KW-0472">Membrane</keyword>
<dbReference type="EMBL" id="JAIWYP010000006">
    <property type="protein sequence ID" value="KAH3812598.1"/>
    <property type="molecule type" value="Genomic_DNA"/>
</dbReference>
<keyword evidence="2 9" id="KW-0813">Transport</keyword>
<dbReference type="Gene3D" id="6.10.140.1330">
    <property type="match status" value="1"/>
</dbReference>
<feature type="domain" description="Cation/H+ exchanger transmembrane" evidence="13">
    <location>
        <begin position="156"/>
        <end position="551"/>
    </location>
</feature>
<dbReference type="InterPro" id="IPR004709">
    <property type="entry name" value="NaH_exchanger"/>
</dbReference>
<dbReference type="NCBIfam" id="TIGR00840">
    <property type="entry name" value="b_cpa1"/>
    <property type="match status" value="1"/>
</dbReference>
<dbReference type="Proteomes" id="UP000828390">
    <property type="component" value="Unassembled WGS sequence"/>
</dbReference>
<dbReference type="GO" id="GO:0015385">
    <property type="term" value="F:sodium:proton antiporter activity"/>
    <property type="evidence" value="ECO:0007669"/>
    <property type="project" value="InterPro"/>
</dbReference>
<evidence type="ECO:0000256" key="6">
    <source>
        <dbReference type="ARBA" id="ARBA00023065"/>
    </source>
</evidence>
<feature type="transmembrane region" description="Helical" evidence="11">
    <location>
        <begin position="232"/>
        <end position="255"/>
    </location>
</feature>
<dbReference type="AlphaFoldDB" id="A0A9D4JKX2"/>
<reference evidence="14" key="1">
    <citation type="journal article" date="2019" name="bioRxiv">
        <title>The Genome of the Zebra Mussel, Dreissena polymorpha: A Resource for Invasive Species Research.</title>
        <authorList>
            <person name="McCartney M.A."/>
            <person name="Auch B."/>
            <person name="Kono T."/>
            <person name="Mallez S."/>
            <person name="Zhang Y."/>
            <person name="Obille A."/>
            <person name="Becker A."/>
            <person name="Abrahante J.E."/>
            <person name="Garbe J."/>
            <person name="Badalamenti J.P."/>
            <person name="Herman A."/>
            <person name="Mangelson H."/>
            <person name="Liachko I."/>
            <person name="Sullivan S."/>
            <person name="Sone E.D."/>
            <person name="Koren S."/>
            <person name="Silverstein K.A.T."/>
            <person name="Beckman K.B."/>
            <person name="Gohl D.M."/>
        </authorList>
    </citation>
    <scope>NUCLEOTIDE SEQUENCE</scope>
    <source>
        <strain evidence="14">Duluth1</strain>
        <tissue evidence="14">Whole animal</tissue>
    </source>
</reference>
<evidence type="ECO:0000313" key="15">
    <source>
        <dbReference type="Proteomes" id="UP000828390"/>
    </source>
</evidence>
<name>A0A9D4JKX2_DREPO</name>
<feature type="compositionally biased region" description="Polar residues" evidence="10">
    <location>
        <begin position="768"/>
        <end position="781"/>
    </location>
</feature>
<feature type="signal peptide" evidence="12">
    <location>
        <begin position="1"/>
        <end position="34"/>
    </location>
</feature>
<accession>A0A9D4JKX2</accession>
<dbReference type="Pfam" id="PF00999">
    <property type="entry name" value="Na_H_Exchanger"/>
    <property type="match status" value="1"/>
</dbReference>
<dbReference type="InterPro" id="IPR018422">
    <property type="entry name" value="Cation/H_exchanger_CPA1"/>
</dbReference>
<evidence type="ECO:0000256" key="11">
    <source>
        <dbReference type="SAM" id="Phobius"/>
    </source>
</evidence>
<evidence type="ECO:0000256" key="12">
    <source>
        <dbReference type="SAM" id="SignalP"/>
    </source>
</evidence>
<feature type="transmembrane region" description="Helical" evidence="11">
    <location>
        <begin position="267"/>
        <end position="289"/>
    </location>
</feature>
<dbReference type="InterPro" id="IPR006153">
    <property type="entry name" value="Cation/H_exchanger_TM"/>
</dbReference>
<comment type="similarity">
    <text evidence="9">Belongs to the monovalent cation:proton antiporter 1 (CPA1) transporter (TC 2.A.36) family.</text>
</comment>
<feature type="transmembrane region" description="Helical" evidence="11">
    <location>
        <begin position="339"/>
        <end position="359"/>
    </location>
</feature>
<protein>
    <recommendedName>
        <fullName evidence="9">Sodium/hydrogen exchanger</fullName>
    </recommendedName>
</protein>
<feature type="region of interest" description="Disordered" evidence="10">
    <location>
        <begin position="43"/>
        <end position="105"/>
    </location>
</feature>
<keyword evidence="5" id="KW-0915">Sodium</keyword>
<feature type="transmembrane region" description="Helical" evidence="11">
    <location>
        <begin position="172"/>
        <end position="192"/>
    </location>
</feature>
<feature type="chain" id="PRO_5039087787" description="Sodium/hydrogen exchanger" evidence="12">
    <location>
        <begin position="35"/>
        <end position="816"/>
    </location>
</feature>
<evidence type="ECO:0000256" key="4">
    <source>
        <dbReference type="ARBA" id="ARBA00022989"/>
    </source>
</evidence>
<dbReference type="GO" id="GO:0051453">
    <property type="term" value="P:regulation of intracellular pH"/>
    <property type="evidence" value="ECO:0007669"/>
    <property type="project" value="TreeGrafter"/>
</dbReference>
<dbReference type="GO" id="GO:0015386">
    <property type="term" value="F:potassium:proton antiporter activity"/>
    <property type="evidence" value="ECO:0007669"/>
    <property type="project" value="TreeGrafter"/>
</dbReference>
<evidence type="ECO:0000313" key="14">
    <source>
        <dbReference type="EMBL" id="KAH3812598.1"/>
    </source>
</evidence>
<evidence type="ECO:0000259" key="13">
    <source>
        <dbReference type="Pfam" id="PF00999"/>
    </source>
</evidence>
<feature type="transmembrane region" description="Helical" evidence="11">
    <location>
        <begin position="496"/>
        <end position="515"/>
    </location>
</feature>
<evidence type="ECO:0000256" key="1">
    <source>
        <dbReference type="ARBA" id="ARBA00004141"/>
    </source>
</evidence>
<feature type="transmembrane region" description="Helical" evidence="11">
    <location>
        <begin position="424"/>
        <end position="444"/>
    </location>
</feature>
<keyword evidence="9" id="KW-0050">Antiport</keyword>
<feature type="transmembrane region" description="Helical" evidence="11">
    <location>
        <begin position="527"/>
        <end position="548"/>
    </location>
</feature>
<organism evidence="14 15">
    <name type="scientific">Dreissena polymorpha</name>
    <name type="common">Zebra mussel</name>
    <name type="synonym">Mytilus polymorpha</name>
    <dbReference type="NCBI Taxonomy" id="45954"/>
    <lineage>
        <taxon>Eukaryota</taxon>
        <taxon>Metazoa</taxon>
        <taxon>Spiralia</taxon>
        <taxon>Lophotrochozoa</taxon>
        <taxon>Mollusca</taxon>
        <taxon>Bivalvia</taxon>
        <taxon>Autobranchia</taxon>
        <taxon>Heteroconchia</taxon>
        <taxon>Euheterodonta</taxon>
        <taxon>Imparidentia</taxon>
        <taxon>Neoheterodontei</taxon>
        <taxon>Myida</taxon>
        <taxon>Dreissenoidea</taxon>
        <taxon>Dreissenidae</taxon>
        <taxon>Dreissena</taxon>
    </lineage>
</organism>
<dbReference type="PANTHER" id="PTHR10110">
    <property type="entry name" value="SODIUM/HYDROGEN EXCHANGER"/>
    <property type="match status" value="1"/>
</dbReference>
<evidence type="ECO:0000256" key="7">
    <source>
        <dbReference type="ARBA" id="ARBA00023136"/>
    </source>
</evidence>
<proteinExistence type="inferred from homology"/>
<dbReference type="GO" id="GO:0098719">
    <property type="term" value="P:sodium ion import across plasma membrane"/>
    <property type="evidence" value="ECO:0007669"/>
    <property type="project" value="TreeGrafter"/>
</dbReference>
<evidence type="ECO:0000256" key="9">
    <source>
        <dbReference type="RuleBase" id="RU003722"/>
    </source>
</evidence>
<keyword evidence="12" id="KW-0732">Signal</keyword>
<feature type="transmembrane region" description="Helical" evidence="11">
    <location>
        <begin position="142"/>
        <end position="160"/>
    </location>
</feature>
<keyword evidence="3 9" id="KW-0812">Transmembrane</keyword>
<evidence type="ECO:0000256" key="5">
    <source>
        <dbReference type="ARBA" id="ARBA00023053"/>
    </source>
</evidence>
<dbReference type="PRINTS" id="PR01084">
    <property type="entry name" value="NAHEXCHNGR"/>
</dbReference>
<feature type="compositionally biased region" description="Basic and acidic residues" evidence="10">
    <location>
        <begin position="749"/>
        <end position="758"/>
    </location>
</feature>
<feature type="transmembrane region" description="Helical" evidence="11">
    <location>
        <begin position="204"/>
        <end position="220"/>
    </location>
</feature>
<keyword evidence="15" id="KW-1185">Reference proteome</keyword>
<reference evidence="14" key="2">
    <citation type="submission" date="2020-11" db="EMBL/GenBank/DDBJ databases">
        <authorList>
            <person name="McCartney M.A."/>
            <person name="Auch B."/>
            <person name="Kono T."/>
            <person name="Mallez S."/>
            <person name="Becker A."/>
            <person name="Gohl D.M."/>
            <person name="Silverstein K.A.T."/>
            <person name="Koren S."/>
            <person name="Bechman K.B."/>
            <person name="Herman A."/>
            <person name="Abrahante J.E."/>
            <person name="Garbe J."/>
        </authorList>
    </citation>
    <scope>NUCLEOTIDE SEQUENCE</scope>
    <source>
        <strain evidence="14">Duluth1</strain>
        <tissue evidence="14">Whole animal</tissue>
    </source>
</reference>
<keyword evidence="4 11" id="KW-1133">Transmembrane helix</keyword>
<evidence type="ECO:0000256" key="10">
    <source>
        <dbReference type="SAM" id="MobiDB-lite"/>
    </source>
</evidence>
<dbReference type="GO" id="GO:0005886">
    <property type="term" value="C:plasma membrane"/>
    <property type="evidence" value="ECO:0007669"/>
    <property type="project" value="TreeGrafter"/>
</dbReference>
<feature type="transmembrane region" description="Helical" evidence="11">
    <location>
        <begin position="456"/>
        <end position="475"/>
    </location>
</feature>
<dbReference type="OrthoDB" id="196264at2759"/>
<gene>
    <name evidence="14" type="ORF">DPMN_141034</name>
</gene>
<comment type="caution">
    <text evidence="14">The sequence shown here is derived from an EMBL/GenBank/DDBJ whole genome shotgun (WGS) entry which is preliminary data.</text>
</comment>
<evidence type="ECO:0000256" key="8">
    <source>
        <dbReference type="ARBA" id="ARBA00023201"/>
    </source>
</evidence>
<sequence>MDLLCWKEMRASTTWHLSCFLLIVFHLQASQQSAIDVATSLSNKSTTSNSAEPEVTNQIGTESSFETSTFSSSSSSSSQSHSSSSSSTPSSNNTNSATTVAKSKTEPLIQDDGPEVVDLHDKHGQHGDSVPLAPIHFSHVKYALVFSVVVIVAGLSKILFHHSHFLSSRVPESCVLIVVGIIFGLILRFSNASEKITLYEPHEFFLYLLPPIILESAFSLHDRTFADNIGGVLLFAVVGTVLNCFLIGPSLWGLYQVGAMEEIDCSFVQILVFSALIVAVDPVAVLAIFQEVGVNNTLYFLVFGESLLNDGVTVVLYNVMQVFNGFETISVGHMFLGVAKFFIVCSVATLIGIVCGLIASFLTKFTNSVKVVEPMIVFGFAYISYLLSEMFQFSGIVSIIACGIVLVHYAFHNVTKKSRMAIKFVSKVMANACEIIVFMFIGFVTVNQTHDWKSGFILWTTLLCIVYRFVVTYSLSYLVNRFASTRVRKISYDEMFMISYGGLRGAICFSLAALIDETAIPAKKLFVTATLFVIFFTVFVQGGTIKWLTKKFRISLADTSKEMRINEELSSHVFDHVCAGMEEIMGYTTGQHHLKAKIYHWDDTIIRPILLRNATYTELEDISTYYEKLVMKEHYKNLQLSGAKIPRVKSSIRRLDSTLALEELKHHASELGSTEALHDTVARREQEVQEENRRHGDEHHKFFPQTLRAASSRLHRAVHDKNITASNGNASRMINLLRKKHTKNSMLSEMRERSEQGDSFKPVAAAPSSLSLNSDGSTTYEENGKSSHVVFTIQDTLSEEDETKGDHAYTNATFHF</sequence>
<keyword evidence="8 9" id="KW-0739">Sodium transport</keyword>
<comment type="subcellular location">
    <subcellularLocation>
        <location evidence="1">Membrane</location>
        <topology evidence="1">Multi-pass membrane protein</topology>
    </subcellularLocation>
</comment>
<evidence type="ECO:0000256" key="3">
    <source>
        <dbReference type="ARBA" id="ARBA00022692"/>
    </source>
</evidence>
<feature type="transmembrane region" description="Helical" evidence="11">
    <location>
        <begin position="298"/>
        <end position="319"/>
    </location>
</feature>
<feature type="region of interest" description="Disordered" evidence="10">
    <location>
        <begin position="747"/>
        <end position="785"/>
    </location>
</feature>